<dbReference type="GO" id="GO:0000155">
    <property type="term" value="F:phosphorelay sensor kinase activity"/>
    <property type="evidence" value="ECO:0000318"/>
    <property type="project" value="GO_Central"/>
</dbReference>
<evidence type="ECO:0000313" key="10">
    <source>
        <dbReference type="EMBL" id="PNW81551.1"/>
    </source>
</evidence>
<dbReference type="PROSITE" id="PS50109">
    <property type="entry name" value="HIS_KIN"/>
    <property type="match status" value="1"/>
</dbReference>
<evidence type="ECO:0000256" key="3">
    <source>
        <dbReference type="ARBA" id="ARBA00022553"/>
    </source>
</evidence>
<dbReference type="Pfam" id="PF00072">
    <property type="entry name" value="Response_reg"/>
    <property type="match status" value="1"/>
</dbReference>
<evidence type="ECO:0000256" key="1">
    <source>
        <dbReference type="ARBA" id="ARBA00000085"/>
    </source>
</evidence>
<keyword evidence="4" id="KW-0808">Transferase</keyword>
<dbReference type="Pfam" id="PF00512">
    <property type="entry name" value="HisKA"/>
    <property type="match status" value="1"/>
</dbReference>
<dbReference type="InterPro" id="IPR001789">
    <property type="entry name" value="Sig_transdc_resp-reg_receiver"/>
</dbReference>
<evidence type="ECO:0000256" key="4">
    <source>
        <dbReference type="ARBA" id="ARBA00022679"/>
    </source>
</evidence>
<evidence type="ECO:0000259" key="8">
    <source>
        <dbReference type="PROSITE" id="PS50109"/>
    </source>
</evidence>
<feature type="compositionally biased region" description="Low complexity" evidence="7">
    <location>
        <begin position="593"/>
        <end position="643"/>
    </location>
</feature>
<dbReference type="InterPro" id="IPR003661">
    <property type="entry name" value="HisK_dim/P_dom"/>
</dbReference>
<comment type="catalytic activity">
    <reaction evidence="1">
        <text>ATP + protein L-histidine = ADP + protein N-phospho-L-histidine.</text>
        <dbReference type="EC" id="2.7.13.3"/>
    </reaction>
</comment>
<dbReference type="Pfam" id="PF02518">
    <property type="entry name" value="HATPase_c"/>
    <property type="match status" value="1"/>
</dbReference>
<dbReference type="InterPro" id="IPR011006">
    <property type="entry name" value="CheY-like_superfamily"/>
</dbReference>
<evidence type="ECO:0000259" key="9">
    <source>
        <dbReference type="PROSITE" id="PS50110"/>
    </source>
</evidence>
<proteinExistence type="predicted"/>
<feature type="compositionally biased region" description="Gly residues" evidence="7">
    <location>
        <begin position="828"/>
        <end position="837"/>
    </location>
</feature>
<feature type="compositionally biased region" description="Low complexity" evidence="7">
    <location>
        <begin position="1267"/>
        <end position="1279"/>
    </location>
</feature>
<feature type="compositionally biased region" description="Low complexity" evidence="7">
    <location>
        <begin position="798"/>
        <end position="827"/>
    </location>
</feature>
<dbReference type="InterPro" id="IPR036097">
    <property type="entry name" value="HisK_dim/P_sf"/>
</dbReference>
<feature type="region of interest" description="Disordered" evidence="7">
    <location>
        <begin position="481"/>
        <end position="694"/>
    </location>
</feature>
<dbReference type="PaxDb" id="3055-EDP08394"/>
<name>A0A2K3DM16_CHLRE</name>
<evidence type="ECO:0000313" key="11">
    <source>
        <dbReference type="Proteomes" id="UP000006906"/>
    </source>
</evidence>
<dbReference type="PANTHER" id="PTHR43047:SF71">
    <property type="entry name" value="HISTIDINE KINASE CONTAINING CHEY-HOMOLOGOUS RECEIVER DOMAIN-RELATED"/>
    <property type="match status" value="1"/>
</dbReference>
<accession>A0A2K3DM16</accession>
<dbReference type="SMART" id="SM00448">
    <property type="entry name" value="REC"/>
    <property type="match status" value="1"/>
</dbReference>
<organism evidence="10 11">
    <name type="scientific">Chlamydomonas reinhardtii</name>
    <name type="common">Chlamydomonas smithii</name>
    <dbReference type="NCBI Taxonomy" id="3055"/>
    <lineage>
        <taxon>Eukaryota</taxon>
        <taxon>Viridiplantae</taxon>
        <taxon>Chlorophyta</taxon>
        <taxon>core chlorophytes</taxon>
        <taxon>Chlorophyceae</taxon>
        <taxon>CS clade</taxon>
        <taxon>Chlamydomonadales</taxon>
        <taxon>Chlamydomonadaceae</taxon>
        <taxon>Chlamydomonas</taxon>
    </lineage>
</organism>
<evidence type="ECO:0000256" key="2">
    <source>
        <dbReference type="ARBA" id="ARBA00012438"/>
    </source>
</evidence>
<feature type="compositionally biased region" description="Low complexity" evidence="7">
    <location>
        <begin position="1126"/>
        <end position="1140"/>
    </location>
</feature>
<dbReference type="SMART" id="SM00388">
    <property type="entry name" value="HisKA"/>
    <property type="match status" value="1"/>
</dbReference>
<feature type="domain" description="Histidine kinase" evidence="8">
    <location>
        <begin position="849"/>
        <end position="927"/>
    </location>
</feature>
<dbReference type="Gene3D" id="3.40.50.2300">
    <property type="match status" value="1"/>
</dbReference>
<dbReference type="InParanoid" id="A0A2K3DM16"/>
<dbReference type="CDD" id="cd00082">
    <property type="entry name" value="HisKA"/>
    <property type="match status" value="1"/>
</dbReference>
<dbReference type="PRINTS" id="PR00344">
    <property type="entry name" value="BCTRLSENSOR"/>
</dbReference>
<dbReference type="SUPFAM" id="SSF55874">
    <property type="entry name" value="ATPase domain of HSP90 chaperone/DNA topoisomerase II/histidine kinase"/>
    <property type="match status" value="2"/>
</dbReference>
<dbReference type="InterPro" id="IPR003594">
    <property type="entry name" value="HATPase_dom"/>
</dbReference>
<dbReference type="Gene3D" id="3.30.565.10">
    <property type="entry name" value="Histidine kinase-like ATPase, C-terminal domain"/>
    <property type="match status" value="2"/>
</dbReference>
<gene>
    <name evidence="10" type="ORF">CHLRE_06g251250v5</name>
</gene>
<dbReference type="EMBL" id="CM008967">
    <property type="protein sequence ID" value="PNW81551.1"/>
    <property type="molecule type" value="Genomic_DNA"/>
</dbReference>
<evidence type="ECO:0000256" key="6">
    <source>
        <dbReference type="PROSITE-ProRule" id="PRU00169"/>
    </source>
</evidence>
<dbReference type="InterPro" id="IPR004358">
    <property type="entry name" value="Sig_transdc_His_kin-like_C"/>
</dbReference>
<dbReference type="SUPFAM" id="SSF52172">
    <property type="entry name" value="CheY-like"/>
    <property type="match status" value="1"/>
</dbReference>
<dbReference type="GO" id="GO:0009927">
    <property type="term" value="F:histidine phosphotransfer kinase activity"/>
    <property type="evidence" value="ECO:0000318"/>
    <property type="project" value="GO_Central"/>
</dbReference>
<dbReference type="RefSeq" id="XP_042923311.1">
    <property type="nucleotide sequence ID" value="XM_043062605.1"/>
</dbReference>
<dbReference type="Gramene" id="PNW81551">
    <property type="protein sequence ID" value="PNW81551"/>
    <property type="gene ID" value="CHLRE_06g251250v5"/>
</dbReference>
<feature type="compositionally biased region" description="Gly residues" evidence="7">
    <location>
        <begin position="481"/>
        <end position="521"/>
    </location>
</feature>
<feature type="domain" description="Response regulatory" evidence="9">
    <location>
        <begin position="1364"/>
        <end position="1497"/>
    </location>
</feature>
<dbReference type="InterPro" id="IPR005467">
    <property type="entry name" value="His_kinase_dom"/>
</dbReference>
<dbReference type="EC" id="2.7.13.3" evidence="2"/>
<dbReference type="InterPro" id="IPR036890">
    <property type="entry name" value="HATPase_C_sf"/>
</dbReference>
<feature type="region of interest" description="Disordered" evidence="7">
    <location>
        <begin position="1126"/>
        <end position="1153"/>
    </location>
</feature>
<feature type="compositionally biased region" description="Low complexity" evidence="7">
    <location>
        <begin position="551"/>
        <end position="560"/>
    </location>
</feature>
<sequence length="1523" mass="148034">MEQGLDSHPLALTFSSAALEGEYLASVARRRWPVLVFIFCFDVSCYLFRITAKLIKILLDAEPAGLLRRAADLAREFGPQLANMAVLYLFLGLLNRRSRRLGDKAARQEEVLLSVCMAFAICNLLASLSADNSSDYVYVAFFLICTSTFLKIRWWVGTAIQAVPAALMQYLVLGGGSGLRGLLAAASAPPASADSTTGSSTADSGPDSGTSAGTGSSSLAALLPPDAAVHVAVAWAVGGLMAYLADWYQRQMFAHSKLAALAHSSEMTEAQARIAAQRALAAAQAQAAQRALSVAREKAANEAKSEFMSLMCHEVRTPLNGCLASAEMLLETPLAAEQRELAATIRVSGSILLSTVSNFLDFFKLEAGKALDIVRTATDLRRLVAEVHCIVEAMVGRGGEVALLEPHLDGPLAAGGRPVYCDADRVRGILLNLYTNAAKFTKAGHIQLRVREVPPGYAPEPAPGYSAIVVAPPTYNHHHLGGGAGGGGGGTSGSGGLGAAGGRGGRGGGGGGGGVGEGRGSTQGQYTPRAAAGPGAYLNPFSSQPQPQPQPHQLAPSAASTPQPHPTPASSSDNNLLMRELAGLGPAPSHLRPQPQAQPQALPETEAPAGEVQQPTAAPACSGAAPSAPPQQQQQQQQQQAGAGKDDGRKDAGGGGGGGGGGPGLDVVLVCDSDGSSAASSAPHSGPREGGLGLGLSGAAEAALGAAQQLTAGPVPGLGGATGAEPDCTSQGQDTTHGPGGAAGGTATATATASAQEGAGSEAGAVPVGGSAPSTASSLETGPGRPDSARPTHPPAAAPQQPAAQHGGAGAAAAAHSGAHSGAAAGQAGSGAGGPGGDMELMESEPRWLLFEVADTGVGITPEGLKALFREYVQGTEDEMRKPRSKGGTGLGLSICSKQVGVLGGRIGAYSAAGRGSVFWFTIPLIAAAVPPPPPPPPPPAAAAPVSESEAAADADAATMAVARAAAAAVADGGAVHSPSDTEAGATAGCGEPQQQQQPCCTTPDGGLGGDGPQPGSQLAVARESQGGAAGASPPAASSRPHPPGGCVQELAAASWQGGAPPLPSVLAAARGSCSCAADDAAGTSAHAAATTCDAGLDGGVGGGERGLVSARASAAAGGGGPLLPAASAHASSSGRAAGGRADEEGPPDVGSLLRSELGLEAGPGHAAPPCAGARVGAGGGDVRAGCSPSPAVAPGLASARTSTAAAMQPASPAAGSDTPSSTAAAAAGATAAPATWPGAGPGGGVRPEGSTGAPQPGTALPFTPMPASSCSGPGPSGSSAAVVTSMSALLAAGQLGSAPHPAHMSVLRGGGSTAGLSPSISNGGVSVSGAAGAGGAGGPGSSAGAAGGSGGGGEAGGALSGRRVLLVEDNLINQTVARKMLASLGLRCEVASNGLEAVQAVEKVLAAGSAASAASAASPAAAPMFDMVLMDMAMPVMGGVDATRAIRRLGCAVPILAMTANASDRDRDACFEAGMDGFLTKPILRAALAEALVNVLEGAAATAAATAAAAAGGAVDSGAAKR</sequence>
<dbReference type="GeneID" id="5722196"/>
<feature type="compositionally biased region" description="Low complexity" evidence="7">
    <location>
        <begin position="672"/>
        <end position="685"/>
    </location>
</feature>
<keyword evidence="3 6" id="KW-0597">Phosphoprotein</keyword>
<feature type="region of interest" description="Disordered" evidence="7">
    <location>
        <begin position="974"/>
        <end position="1048"/>
    </location>
</feature>
<feature type="region of interest" description="Disordered" evidence="7">
    <location>
        <begin position="1204"/>
        <end position="1279"/>
    </location>
</feature>
<dbReference type="SUPFAM" id="SSF47384">
    <property type="entry name" value="Homodimeric domain of signal transducing histidine kinase"/>
    <property type="match status" value="1"/>
</dbReference>
<dbReference type="CDD" id="cd17546">
    <property type="entry name" value="REC_hyHK_CKI1_RcsC-like"/>
    <property type="match status" value="1"/>
</dbReference>
<feature type="compositionally biased region" description="Gly residues" evidence="7">
    <location>
        <begin position="653"/>
        <end position="664"/>
    </location>
</feature>
<feature type="region of interest" description="Disordered" evidence="7">
    <location>
        <begin position="715"/>
        <end position="841"/>
    </location>
</feature>
<dbReference type="Gene3D" id="1.10.287.130">
    <property type="match status" value="1"/>
</dbReference>
<dbReference type="PROSITE" id="PS50110">
    <property type="entry name" value="RESPONSE_REGULATORY"/>
    <property type="match status" value="1"/>
</dbReference>
<dbReference type="GO" id="GO:0000160">
    <property type="term" value="P:phosphorelay signal transduction system"/>
    <property type="evidence" value="ECO:0000318"/>
    <property type="project" value="GO_Central"/>
</dbReference>
<reference evidence="10 11" key="1">
    <citation type="journal article" date="2007" name="Science">
        <title>The Chlamydomonas genome reveals the evolution of key animal and plant functions.</title>
        <authorList>
            <person name="Merchant S.S."/>
            <person name="Prochnik S.E."/>
            <person name="Vallon O."/>
            <person name="Harris E.H."/>
            <person name="Karpowicz S.J."/>
            <person name="Witman G.B."/>
            <person name="Terry A."/>
            <person name="Salamov A."/>
            <person name="Fritz-Laylin L.K."/>
            <person name="Marechal-Drouard L."/>
            <person name="Marshall W.F."/>
            <person name="Qu L.H."/>
            <person name="Nelson D.R."/>
            <person name="Sanderfoot A.A."/>
            <person name="Spalding M.H."/>
            <person name="Kapitonov V.V."/>
            <person name="Ren Q."/>
            <person name="Ferris P."/>
            <person name="Lindquist E."/>
            <person name="Shapiro H."/>
            <person name="Lucas S.M."/>
            <person name="Grimwood J."/>
            <person name="Schmutz J."/>
            <person name="Cardol P."/>
            <person name="Cerutti H."/>
            <person name="Chanfreau G."/>
            <person name="Chen C.L."/>
            <person name="Cognat V."/>
            <person name="Croft M.T."/>
            <person name="Dent R."/>
            <person name="Dutcher S."/>
            <person name="Fernandez E."/>
            <person name="Fukuzawa H."/>
            <person name="Gonzalez-Ballester D."/>
            <person name="Gonzalez-Halphen D."/>
            <person name="Hallmann A."/>
            <person name="Hanikenne M."/>
            <person name="Hippler M."/>
            <person name="Inwood W."/>
            <person name="Jabbari K."/>
            <person name="Kalanon M."/>
            <person name="Kuras R."/>
            <person name="Lefebvre P.A."/>
            <person name="Lemaire S.D."/>
            <person name="Lobanov A.V."/>
            <person name="Lohr M."/>
            <person name="Manuell A."/>
            <person name="Meier I."/>
            <person name="Mets L."/>
            <person name="Mittag M."/>
            <person name="Mittelmeier T."/>
            <person name="Moroney J.V."/>
            <person name="Moseley J."/>
            <person name="Napoli C."/>
            <person name="Nedelcu A.M."/>
            <person name="Niyogi K."/>
            <person name="Novoselov S.V."/>
            <person name="Paulsen I.T."/>
            <person name="Pazour G."/>
            <person name="Purton S."/>
            <person name="Ral J.P."/>
            <person name="Riano-Pachon D.M."/>
            <person name="Riekhof W."/>
            <person name="Rymarquis L."/>
            <person name="Schroda M."/>
            <person name="Stern D."/>
            <person name="Umen J."/>
            <person name="Willows R."/>
            <person name="Wilson N."/>
            <person name="Zimmer S.L."/>
            <person name="Allmer J."/>
            <person name="Balk J."/>
            <person name="Bisova K."/>
            <person name="Chen C.J."/>
            <person name="Elias M."/>
            <person name="Gendler K."/>
            <person name="Hauser C."/>
            <person name="Lamb M.R."/>
            <person name="Ledford H."/>
            <person name="Long J.C."/>
            <person name="Minagawa J."/>
            <person name="Page M.D."/>
            <person name="Pan J."/>
            <person name="Pootakham W."/>
            <person name="Roje S."/>
            <person name="Rose A."/>
            <person name="Stahlberg E."/>
            <person name="Terauchi A.M."/>
            <person name="Yang P."/>
            <person name="Ball S."/>
            <person name="Bowler C."/>
            <person name="Dieckmann C.L."/>
            <person name="Gladyshev V.N."/>
            <person name="Green P."/>
            <person name="Jorgensen R."/>
            <person name="Mayfield S."/>
            <person name="Mueller-Roeber B."/>
            <person name="Rajamani S."/>
            <person name="Sayre R.T."/>
            <person name="Brokstein P."/>
            <person name="Dubchak I."/>
            <person name="Goodstein D."/>
            <person name="Hornick L."/>
            <person name="Huang Y.W."/>
            <person name="Jhaveri J."/>
            <person name="Luo Y."/>
            <person name="Martinez D."/>
            <person name="Ngau W.C."/>
            <person name="Otillar B."/>
            <person name="Poliakov A."/>
            <person name="Porter A."/>
            <person name="Szajkowski L."/>
            <person name="Werner G."/>
            <person name="Zhou K."/>
            <person name="Grigoriev I.V."/>
            <person name="Rokhsar D.S."/>
            <person name="Grossman A.R."/>
        </authorList>
    </citation>
    <scope>NUCLEOTIDE SEQUENCE [LARGE SCALE GENOMIC DNA]</scope>
    <source>
        <strain evidence="11">CC-503</strain>
    </source>
</reference>
<feature type="compositionally biased region" description="Low complexity" evidence="7">
    <location>
        <begin position="745"/>
        <end position="765"/>
    </location>
</feature>
<dbReference type="KEGG" id="cre:CHLRE_06g251250v5"/>
<dbReference type="STRING" id="3055.A0A2K3DM16"/>
<keyword evidence="5" id="KW-0418">Kinase</keyword>
<evidence type="ECO:0000256" key="7">
    <source>
        <dbReference type="SAM" id="MobiDB-lite"/>
    </source>
</evidence>
<dbReference type="OrthoDB" id="21225at2759"/>
<feature type="region of interest" description="Disordered" evidence="7">
    <location>
        <begin position="1333"/>
        <end position="1354"/>
    </location>
</feature>
<feature type="region of interest" description="Disordered" evidence="7">
    <location>
        <begin position="194"/>
        <end position="213"/>
    </location>
</feature>
<dbReference type="PANTHER" id="PTHR43047">
    <property type="entry name" value="TWO-COMPONENT HISTIDINE PROTEIN KINASE"/>
    <property type="match status" value="1"/>
</dbReference>
<evidence type="ECO:0000256" key="5">
    <source>
        <dbReference type="ARBA" id="ARBA00022777"/>
    </source>
</evidence>
<feature type="compositionally biased region" description="Low complexity" evidence="7">
    <location>
        <begin position="1204"/>
        <end position="1239"/>
    </location>
</feature>
<dbReference type="Proteomes" id="UP000006906">
    <property type="component" value="Chromosome 6"/>
</dbReference>
<protein>
    <recommendedName>
        <fullName evidence="2">histidine kinase</fullName>
        <ecNumber evidence="2">2.7.13.3</ecNumber>
    </recommendedName>
</protein>
<dbReference type="ExpressionAtlas" id="A0A2K3DM16">
    <property type="expression patterns" value="baseline"/>
</dbReference>
<dbReference type="SMART" id="SM00387">
    <property type="entry name" value="HATPase_c"/>
    <property type="match status" value="1"/>
</dbReference>
<dbReference type="GO" id="GO:0005886">
    <property type="term" value="C:plasma membrane"/>
    <property type="evidence" value="ECO:0000318"/>
    <property type="project" value="GO_Central"/>
</dbReference>
<feature type="compositionally biased region" description="Low complexity" evidence="7">
    <location>
        <begin position="993"/>
        <end position="1005"/>
    </location>
</feature>
<keyword evidence="11" id="KW-1185">Reference proteome</keyword>
<feature type="compositionally biased region" description="Low complexity" evidence="7">
    <location>
        <begin position="1031"/>
        <end position="1040"/>
    </location>
</feature>
<feature type="modified residue" description="4-aspartylphosphate" evidence="6">
    <location>
        <position position="1432"/>
    </location>
</feature>